<evidence type="ECO:0000256" key="4">
    <source>
        <dbReference type="ARBA" id="ARBA00022630"/>
    </source>
</evidence>
<dbReference type="Proteomes" id="UP000045782">
    <property type="component" value="Unassembled WGS sequence"/>
</dbReference>
<evidence type="ECO:0000256" key="13">
    <source>
        <dbReference type="PIRSR" id="PIRSR000362-2"/>
    </source>
</evidence>
<dbReference type="Gene3D" id="3.50.50.60">
    <property type="entry name" value="FAD/NAD(P)-binding domain"/>
    <property type="match status" value="1"/>
</dbReference>
<dbReference type="CDD" id="cd04410">
    <property type="entry name" value="DMSOR_beta-like"/>
    <property type="match status" value="1"/>
</dbReference>
<dbReference type="AlphaFoldDB" id="A0A0U0ZQR1"/>
<evidence type="ECO:0000259" key="14">
    <source>
        <dbReference type="PROSITE" id="PS51379"/>
    </source>
</evidence>
<comment type="similarity">
    <text evidence="2">Belongs to the ferredoxin--NADP reductase type 1 family.</text>
</comment>
<dbReference type="PANTHER" id="PTHR48467">
    <property type="entry name" value="GLUTAMATE SYNTHASE 1 [NADH], CHLOROPLASTIC-LIKE"/>
    <property type="match status" value="1"/>
</dbReference>
<keyword evidence="6 12" id="KW-0274">FAD</keyword>
<evidence type="ECO:0000256" key="8">
    <source>
        <dbReference type="ARBA" id="ARBA00023002"/>
    </source>
</evidence>
<keyword evidence="5" id="KW-0479">Metal-binding</keyword>
<comment type="cofactor">
    <cofactor evidence="1 12">
        <name>FAD</name>
        <dbReference type="ChEBI" id="CHEBI:57692"/>
    </cofactor>
</comment>
<organism evidence="15 16">
    <name type="scientific">Mycobacteroides abscessus</name>
    <dbReference type="NCBI Taxonomy" id="36809"/>
    <lineage>
        <taxon>Bacteria</taxon>
        <taxon>Bacillati</taxon>
        <taxon>Actinomycetota</taxon>
        <taxon>Actinomycetes</taxon>
        <taxon>Mycobacteriales</taxon>
        <taxon>Mycobacteriaceae</taxon>
        <taxon>Mycobacteroides</taxon>
    </lineage>
</organism>
<dbReference type="Gene3D" id="3.40.50.720">
    <property type="entry name" value="NAD(P)-binding Rossmann-like Domain"/>
    <property type="match status" value="1"/>
</dbReference>
<reference evidence="15 16" key="1">
    <citation type="submission" date="2015-03" db="EMBL/GenBank/DDBJ databases">
        <authorList>
            <person name="Murphy D."/>
        </authorList>
    </citation>
    <scope>NUCLEOTIDE SEQUENCE [LARGE SCALE GENOMIC DNA]</scope>
    <source>
        <strain evidence="15 16">PAP088</strain>
    </source>
</reference>
<dbReference type="PANTHER" id="PTHR48467:SF1">
    <property type="entry name" value="GLUTAMATE SYNTHASE 1 [NADH], CHLOROPLASTIC-LIKE"/>
    <property type="match status" value="1"/>
</dbReference>
<feature type="binding site" evidence="13">
    <location>
        <position position="306"/>
    </location>
    <ligand>
        <name>NADP(+)</name>
        <dbReference type="ChEBI" id="CHEBI:58349"/>
    </ligand>
</feature>
<feature type="binding site" evidence="12">
    <location>
        <position position="143"/>
    </location>
    <ligand>
        <name>FAD</name>
        <dbReference type="ChEBI" id="CHEBI:57692"/>
    </ligand>
</feature>
<evidence type="ECO:0000313" key="16">
    <source>
        <dbReference type="Proteomes" id="UP000045782"/>
    </source>
</evidence>
<dbReference type="PRINTS" id="PR00419">
    <property type="entry name" value="ADXRDTASE"/>
</dbReference>
<keyword evidence="9" id="KW-0408">Iron</keyword>
<feature type="binding site" evidence="13">
    <location>
        <begin position="250"/>
        <end position="253"/>
    </location>
    <ligand>
        <name>NADP(+)</name>
        <dbReference type="ChEBI" id="CHEBI:58349"/>
    </ligand>
</feature>
<dbReference type="GO" id="GO:0004324">
    <property type="term" value="F:ferredoxin-NADP+ reductase activity"/>
    <property type="evidence" value="ECO:0007669"/>
    <property type="project" value="UniProtKB-EC"/>
</dbReference>
<evidence type="ECO:0000256" key="2">
    <source>
        <dbReference type="ARBA" id="ARBA00008312"/>
    </source>
</evidence>
<accession>A0A0U0ZQR1</accession>
<evidence type="ECO:0000256" key="5">
    <source>
        <dbReference type="ARBA" id="ARBA00022723"/>
    </source>
</evidence>
<dbReference type="EC" id="1.18.1.2" evidence="3"/>
<feature type="binding site" evidence="12">
    <location>
        <position position="179"/>
    </location>
    <ligand>
        <name>FAD</name>
        <dbReference type="ChEBI" id="CHEBI:57692"/>
    </ligand>
</feature>
<evidence type="ECO:0000313" key="15">
    <source>
        <dbReference type="EMBL" id="CPV60342.1"/>
    </source>
</evidence>
<dbReference type="Pfam" id="PF00037">
    <property type="entry name" value="Fer4"/>
    <property type="match status" value="1"/>
</dbReference>
<evidence type="ECO:0000256" key="1">
    <source>
        <dbReference type="ARBA" id="ARBA00001974"/>
    </source>
</evidence>
<evidence type="ECO:0000256" key="7">
    <source>
        <dbReference type="ARBA" id="ARBA00022857"/>
    </source>
</evidence>
<evidence type="ECO:0000256" key="10">
    <source>
        <dbReference type="ARBA" id="ARBA00023014"/>
    </source>
</evidence>
<dbReference type="GO" id="GO:0046872">
    <property type="term" value="F:metal ion binding"/>
    <property type="evidence" value="ECO:0007669"/>
    <property type="project" value="UniProtKB-KW"/>
</dbReference>
<feature type="binding site" evidence="12">
    <location>
        <position position="438"/>
    </location>
    <ligand>
        <name>FAD</name>
        <dbReference type="ChEBI" id="CHEBI:57692"/>
    </ligand>
</feature>
<dbReference type="PROSITE" id="PS51379">
    <property type="entry name" value="4FE4S_FER_2"/>
    <property type="match status" value="1"/>
</dbReference>
<dbReference type="PIRSF" id="PIRSF000362">
    <property type="entry name" value="FNR"/>
    <property type="match status" value="1"/>
</dbReference>
<dbReference type="InterPro" id="IPR021163">
    <property type="entry name" value="Ferredox_Rdtase_adrenod"/>
</dbReference>
<feature type="binding site" evidence="12">
    <location>
        <position position="135"/>
    </location>
    <ligand>
        <name>FAD</name>
        <dbReference type="ChEBI" id="CHEBI:57692"/>
    </ligand>
</feature>
<dbReference type="RefSeq" id="WP_005073710.1">
    <property type="nucleotide sequence ID" value="NZ_CSWP01000006.1"/>
</dbReference>
<dbReference type="InterPro" id="IPR036188">
    <property type="entry name" value="FAD/NAD-bd_sf"/>
</dbReference>
<feature type="binding site" evidence="12">
    <location>
        <begin position="445"/>
        <end position="447"/>
    </location>
    <ligand>
        <name>FAD</name>
        <dbReference type="ChEBI" id="CHEBI:57692"/>
    </ligand>
</feature>
<evidence type="ECO:0000256" key="6">
    <source>
        <dbReference type="ARBA" id="ARBA00022827"/>
    </source>
</evidence>
<keyword evidence="10" id="KW-0411">Iron-sulfur</keyword>
<feature type="binding site" evidence="13">
    <location>
        <position position="445"/>
    </location>
    <ligand>
        <name>NADP(+)</name>
        <dbReference type="ChEBI" id="CHEBI:58349"/>
    </ligand>
</feature>
<feature type="binding site" evidence="13">
    <location>
        <begin position="294"/>
        <end position="295"/>
    </location>
    <ligand>
        <name>NADP(+)</name>
        <dbReference type="ChEBI" id="CHEBI:58349"/>
    </ligand>
</feature>
<dbReference type="InterPro" id="IPR055275">
    <property type="entry name" value="Ferredox_Rdtase"/>
</dbReference>
<dbReference type="EMBL" id="CSWP01000006">
    <property type="protein sequence ID" value="CPV60342.1"/>
    <property type="molecule type" value="Genomic_DNA"/>
</dbReference>
<dbReference type="GO" id="GO:0051536">
    <property type="term" value="F:iron-sulfur cluster binding"/>
    <property type="evidence" value="ECO:0007669"/>
    <property type="project" value="UniProtKB-KW"/>
</dbReference>
<protein>
    <recommendedName>
        <fullName evidence="3">ferredoxin--NADP(+) reductase</fullName>
        <ecNumber evidence="3">1.18.1.2</ecNumber>
    </recommendedName>
</protein>
<sequence>MTFVITQNCCTDASCVPVCPVDCIRPVPTEDGHAAQMLYIDPDTCVDCGACVEACPVDAIYHEDELPDDQKLFQEINANYFVGQPLAIRPIAPMVKLDPIERGSLRVAVVGAGPAACYAVTELVRIKGVEVNIFEKLPTPYGLIRFGVAPDHQRTKGVVSGYEAALGNRDVNCFFNIEVGRDISHDELLNHHHAVVYAVGASRSRDLGIPGEQLYGNYAAADVVGWYNGHPGYADLDIDLSGRRAVIVGNGNVALDVARMLVMDRDDLSTTDIAEHALAALNASTIEEVVVLGRRGAADGAFSVGELLALGNLRGVDVKIEGDIGEHPGDGFDQTLKYDTIRQYAERPTTPGNRRIILRFNTSPLECIGDQSVQGLVVAHAGGTDTIETSLVLRSIGYRGSAIDGLPFDEESGTVPNEDGRVRGDDGEVLSGAYVTGWIKRGPRGVIGTNRTCARETIGSLFEDFHKGQLTDGTASNKSLDRLLELRGVRVVDLAGWRAIDALERERGAAAGRPRVKVVEIPALLAAAHAR</sequence>
<dbReference type="InterPro" id="IPR017900">
    <property type="entry name" value="4Fe4S_Fe_S_CS"/>
</dbReference>
<comment type="catalytic activity">
    <reaction evidence="11">
        <text>2 reduced [2Fe-2S]-[ferredoxin] + NADP(+) + H(+) = 2 oxidized [2Fe-2S]-[ferredoxin] + NADPH</text>
        <dbReference type="Rhea" id="RHEA:20125"/>
        <dbReference type="Rhea" id="RHEA-COMP:10000"/>
        <dbReference type="Rhea" id="RHEA-COMP:10001"/>
        <dbReference type="ChEBI" id="CHEBI:15378"/>
        <dbReference type="ChEBI" id="CHEBI:33737"/>
        <dbReference type="ChEBI" id="CHEBI:33738"/>
        <dbReference type="ChEBI" id="CHEBI:57783"/>
        <dbReference type="ChEBI" id="CHEBI:58349"/>
        <dbReference type="EC" id="1.18.1.2"/>
    </reaction>
</comment>
<dbReference type="InterPro" id="IPR017896">
    <property type="entry name" value="4Fe4S_Fe-S-bd"/>
</dbReference>
<evidence type="ECO:0000256" key="11">
    <source>
        <dbReference type="ARBA" id="ARBA00047776"/>
    </source>
</evidence>
<evidence type="ECO:0000256" key="9">
    <source>
        <dbReference type="ARBA" id="ARBA00023004"/>
    </source>
</evidence>
<dbReference type="SUPFAM" id="SSF51971">
    <property type="entry name" value="Nucleotide-binding domain"/>
    <property type="match status" value="1"/>
</dbReference>
<name>A0A0U0ZQR1_9MYCO</name>
<dbReference type="InterPro" id="IPR023753">
    <property type="entry name" value="FAD/NAD-binding_dom"/>
</dbReference>
<proteinExistence type="inferred from homology"/>
<evidence type="ECO:0000256" key="3">
    <source>
        <dbReference type="ARBA" id="ARBA00013223"/>
    </source>
</evidence>
<evidence type="ECO:0000256" key="12">
    <source>
        <dbReference type="PIRSR" id="PIRSR000362-1"/>
    </source>
</evidence>
<keyword evidence="7 13" id="KW-0521">NADP</keyword>
<dbReference type="Gene3D" id="3.30.70.20">
    <property type="match status" value="1"/>
</dbReference>
<dbReference type="Pfam" id="PF07992">
    <property type="entry name" value="Pyr_redox_2"/>
    <property type="match status" value="1"/>
</dbReference>
<gene>
    <name evidence="15" type="primary">fprA_3</name>
    <name evidence="15" type="ORF">ERS075579_03224</name>
</gene>
<dbReference type="PROSITE" id="PS00198">
    <property type="entry name" value="4FE4S_FER_1"/>
    <property type="match status" value="1"/>
</dbReference>
<keyword evidence="8 15" id="KW-0560">Oxidoreductase</keyword>
<feature type="binding site" evidence="12">
    <location>
        <position position="115"/>
    </location>
    <ligand>
        <name>FAD</name>
        <dbReference type="ChEBI" id="CHEBI:57692"/>
    </ligand>
</feature>
<keyword evidence="4" id="KW-0285">Flavoprotein</keyword>
<dbReference type="SUPFAM" id="SSF54862">
    <property type="entry name" value="4Fe-4S ferredoxins"/>
    <property type="match status" value="1"/>
</dbReference>
<feature type="domain" description="4Fe-4S ferredoxin-type" evidence="14">
    <location>
        <begin position="36"/>
        <end position="65"/>
    </location>
</feature>